<dbReference type="RefSeq" id="WP_200273140.1">
    <property type="nucleotide sequence ID" value="NZ_JAENIJ010000037.1"/>
</dbReference>
<dbReference type="PANTHER" id="PTHR22298">
    <property type="entry name" value="ENDO-1,4-BETA-GLUCANASE"/>
    <property type="match status" value="1"/>
</dbReference>
<evidence type="ECO:0000256" key="6">
    <source>
        <dbReference type="SAM" id="SignalP"/>
    </source>
</evidence>
<feature type="chain" id="PRO_5038071131" evidence="6">
    <location>
        <begin position="27"/>
        <end position="1294"/>
    </location>
</feature>
<accession>A0A934SE29</accession>
<dbReference type="InterPro" id="IPR008928">
    <property type="entry name" value="6-hairpin_glycosidase_sf"/>
</dbReference>
<keyword evidence="4" id="KW-0326">Glycosidase</keyword>
<gene>
    <name evidence="9" type="ORF">JIN85_17325</name>
</gene>
<dbReference type="GO" id="GO:0008810">
    <property type="term" value="F:cellulase activity"/>
    <property type="evidence" value="ECO:0007669"/>
    <property type="project" value="InterPro"/>
</dbReference>
<evidence type="ECO:0000256" key="3">
    <source>
        <dbReference type="ARBA" id="ARBA00023277"/>
    </source>
</evidence>
<dbReference type="Gene3D" id="1.50.10.10">
    <property type="match status" value="1"/>
</dbReference>
<dbReference type="SUPFAM" id="SSF81296">
    <property type="entry name" value="E set domains"/>
    <property type="match status" value="1"/>
</dbReference>
<keyword evidence="3" id="KW-0119">Carbohydrate metabolism</keyword>
<comment type="similarity">
    <text evidence="1">Belongs to the glycosyl hydrolase 9 (cellulase E) family.</text>
</comment>
<dbReference type="SUPFAM" id="SSF49899">
    <property type="entry name" value="Concanavalin A-like lectins/glucanases"/>
    <property type="match status" value="2"/>
</dbReference>
<sequence>MNRHLKVSFTVMGLLAHALSPASANALDDVEGYYAVMPQPGESAMRALTPELLELIRINSEPQGGTPDSWDFVDSSGSFVAPTNFSVTVNGQAVTASVYSFRRRPLYAPLAVRDLRIDNRVFLELSTPLNTGDEIVVTTTGWDGDSTTARTYSTTMEPLRRSSAIHVNQEGYETTSPKKAMVGYYLGSAGELTLPSTSFSLVDDATGVSVFTGTLQSRPDVGFTYTPTPYQKTYSADFSSFQTQGTYRLVVDGLGASLPFRIDNGMMMNFARSYAIGIYNQRCGHAVELPFSRHVHAACHTAPALIPTPEANFANTWGFIASASSDYANNSRHTAPQLKDVASQLYPIIKTGSIDVSGGHHDAGDYSKYTINSAQLVHHLAFGADAFPGVGALDNLGIPESGDGKSDLLQMAKVEADFLAKMQDDDGGFFFLVYPRDRKYENDVLPDAGDQQVVWPKNTSATAAATAALAEMASSPLFKQQFPTEAAAYMVKAQAGWDFLMNAINLYGKDGSYQKLTHYGDIFMHDDELAWAAAAMFAATGDPIYQQKLDQWYDPSASSTRRWGWWHLFESYGCAARTYAFAARSGRLTASQLDSTYLAKCEAEIIAAADDARDRSDDCAYGSSYEIESKLQRTAGWYFSSDRAFDLTTGYQLTLDSSYHDAVIANVNFELGCNPVNVSYLTGSGLKQQREIVHQYAQNDQRVLPPSGIPIGNIQPGFAYIGSYGYELGDLTFPPDGATTAPYPMYDRWGDSYNTMTEFVVPQQGRILASLAYWAAISPAGSQSWTSATPVISAPTDYVPVGQPITVSLSCPGLDLSNARITWECSDQQPWMGGTSWTFTPVAVGAQWVEAEAVLPDGRRVSAAASYSTKFANGSYAYLSDSDTIALYHFDGNFQDSGPNGYHLTSAGNVQLVAGNSGWMKQPVGEVARFSNLGDTLTVTLPDSLIAPGSTATELSLEAWIFPRAYKAYSYDNYPVIALTQHWDSSLAITDGKWNSPAVPSIAAGSQSLLSSSDWQSAIALGTWQRLKITRDSNSEFKVWINDVCVSTVSAAPNYGRTTDWLLTLGNIDADIDEVRISSIVRYPPPPDEFVADANTLALYHFNGDFNDASGNGHHLTANGSATRSNSNLGWMTLPSGETASFANLGDTLTASFADSLISPGNSATPLTIEGWIYPRSYKAYGVAGYPLLSLYQHWDSALEVFQDKWDSPSVPKVRSGANGLVMPTAWQSAVAINTWNFVKITRDANSVVEVWINDQCLYTGTQQSNYGRTPDWLFTLGNFDGEIDEVRISDIVR</sequence>
<dbReference type="InterPro" id="IPR013783">
    <property type="entry name" value="Ig-like_fold"/>
</dbReference>
<name>A0A934SE29_9BACT</name>
<protein>
    <submittedName>
        <fullName evidence="9">Glycoside hydrolase family 9 protein</fullName>
    </submittedName>
</protein>
<keyword evidence="6" id="KW-0732">Signal</keyword>
<comment type="caution">
    <text evidence="9">The sequence shown here is derived from an EMBL/GenBank/DDBJ whole genome shotgun (WGS) entry which is preliminary data.</text>
</comment>
<dbReference type="CDD" id="cd02850">
    <property type="entry name" value="E_set_Cellulase_N"/>
    <property type="match status" value="1"/>
</dbReference>
<dbReference type="Pfam" id="PF02927">
    <property type="entry name" value="CelD_N"/>
    <property type="match status" value="1"/>
</dbReference>
<organism evidence="9 10">
    <name type="scientific">Luteolibacter pohnpeiensis</name>
    <dbReference type="NCBI Taxonomy" id="454153"/>
    <lineage>
        <taxon>Bacteria</taxon>
        <taxon>Pseudomonadati</taxon>
        <taxon>Verrucomicrobiota</taxon>
        <taxon>Verrucomicrobiia</taxon>
        <taxon>Verrucomicrobiales</taxon>
        <taxon>Verrucomicrobiaceae</taxon>
        <taxon>Luteolibacter</taxon>
    </lineage>
</organism>
<feature type="domain" description="Glycoside hydrolase family 9" evidence="7">
    <location>
        <begin position="337"/>
        <end position="701"/>
    </location>
</feature>
<evidence type="ECO:0000256" key="1">
    <source>
        <dbReference type="ARBA" id="ARBA00007072"/>
    </source>
</evidence>
<evidence type="ECO:0000259" key="7">
    <source>
        <dbReference type="Pfam" id="PF00759"/>
    </source>
</evidence>
<proteinExistence type="inferred from homology"/>
<dbReference type="InterPro" id="IPR004197">
    <property type="entry name" value="Cellulase_Ig-like"/>
</dbReference>
<dbReference type="Pfam" id="PF00759">
    <property type="entry name" value="Glyco_hydro_9"/>
    <property type="match status" value="1"/>
</dbReference>
<keyword evidence="2 9" id="KW-0378">Hydrolase</keyword>
<dbReference type="Gene3D" id="2.60.40.10">
    <property type="entry name" value="Immunoglobulins"/>
    <property type="match status" value="1"/>
</dbReference>
<evidence type="ECO:0000256" key="2">
    <source>
        <dbReference type="ARBA" id="ARBA00022801"/>
    </source>
</evidence>
<keyword evidence="10" id="KW-1185">Reference proteome</keyword>
<dbReference type="GO" id="GO:0000272">
    <property type="term" value="P:polysaccharide catabolic process"/>
    <property type="evidence" value="ECO:0007669"/>
    <property type="project" value="UniProtKB-KW"/>
</dbReference>
<dbReference type="Gene3D" id="2.60.120.200">
    <property type="match status" value="2"/>
</dbReference>
<dbReference type="InterPro" id="IPR014756">
    <property type="entry name" value="Ig_E-set"/>
</dbReference>
<reference evidence="9" key="1">
    <citation type="submission" date="2021-01" db="EMBL/GenBank/DDBJ databases">
        <title>Modified the classification status of verrucomicrobia.</title>
        <authorList>
            <person name="Feng X."/>
        </authorList>
    </citation>
    <scope>NUCLEOTIDE SEQUENCE</scope>
    <source>
        <strain evidence="9">KCTC 22041</strain>
    </source>
</reference>
<keyword evidence="5" id="KW-0624">Polysaccharide degradation</keyword>
<dbReference type="InterPro" id="IPR012341">
    <property type="entry name" value="6hp_glycosidase-like_sf"/>
</dbReference>
<feature type="signal peptide" evidence="6">
    <location>
        <begin position="1"/>
        <end position="26"/>
    </location>
</feature>
<evidence type="ECO:0000313" key="9">
    <source>
        <dbReference type="EMBL" id="MBK1884184.1"/>
    </source>
</evidence>
<evidence type="ECO:0000313" key="10">
    <source>
        <dbReference type="Proteomes" id="UP000603141"/>
    </source>
</evidence>
<dbReference type="EMBL" id="JAENIJ010000037">
    <property type="protein sequence ID" value="MBK1884184.1"/>
    <property type="molecule type" value="Genomic_DNA"/>
</dbReference>
<dbReference type="SUPFAM" id="SSF48208">
    <property type="entry name" value="Six-hairpin glycosidases"/>
    <property type="match status" value="1"/>
</dbReference>
<evidence type="ECO:0000256" key="5">
    <source>
        <dbReference type="ARBA" id="ARBA00023326"/>
    </source>
</evidence>
<dbReference type="InterPro" id="IPR013320">
    <property type="entry name" value="ConA-like_dom_sf"/>
</dbReference>
<evidence type="ECO:0000256" key="4">
    <source>
        <dbReference type="ARBA" id="ARBA00023295"/>
    </source>
</evidence>
<dbReference type="InterPro" id="IPR001701">
    <property type="entry name" value="Glyco_hydro_9"/>
</dbReference>
<feature type="domain" description="Cellulase Ig-like" evidence="8">
    <location>
        <begin position="162"/>
        <end position="255"/>
    </location>
</feature>
<evidence type="ECO:0000259" key="8">
    <source>
        <dbReference type="Pfam" id="PF02927"/>
    </source>
</evidence>
<dbReference type="Proteomes" id="UP000603141">
    <property type="component" value="Unassembled WGS sequence"/>
</dbReference>